<accession>A0A5C6TRN0</accession>
<proteinExistence type="predicted"/>
<evidence type="ECO:0000313" key="1">
    <source>
        <dbReference type="EMBL" id="TXC63013.1"/>
    </source>
</evidence>
<dbReference type="EMBL" id="VOQQ01000001">
    <property type="protein sequence ID" value="TXC63013.1"/>
    <property type="molecule type" value="Genomic_DNA"/>
</dbReference>
<comment type="caution">
    <text evidence="1">The sequence shown here is derived from an EMBL/GenBank/DDBJ whole genome shotgun (WGS) entry which is preliminary data.</text>
</comment>
<sequence length="102" mass="10699">MRFASDKTQTAMGVEYGTIAVRQIAMGVARIFVSCLVGAQPFDLFALEKIGQIHEGFPSMMASGSVHSLGAGMLAKDVADDEDFYHAAGRRPNSAGVTSSGS</sequence>
<gene>
    <name evidence="1" type="ORF">FRZ32_04625</name>
</gene>
<evidence type="ECO:0000313" key="2">
    <source>
        <dbReference type="Proteomes" id="UP000321249"/>
    </source>
</evidence>
<dbReference type="Proteomes" id="UP000321249">
    <property type="component" value="Unassembled WGS sequence"/>
</dbReference>
<organism evidence="1 2">
    <name type="scientific">Allosphingosinicella ginsenosidimutans</name>
    <dbReference type="NCBI Taxonomy" id="1176539"/>
    <lineage>
        <taxon>Bacteria</taxon>
        <taxon>Pseudomonadati</taxon>
        <taxon>Pseudomonadota</taxon>
        <taxon>Alphaproteobacteria</taxon>
        <taxon>Sphingomonadales</taxon>
        <taxon>Sphingomonadaceae</taxon>
        <taxon>Allosphingosinicella</taxon>
    </lineage>
</organism>
<keyword evidence="2" id="KW-1185">Reference proteome</keyword>
<dbReference type="RefSeq" id="WP_147042414.1">
    <property type="nucleotide sequence ID" value="NZ_BAABIR010000002.1"/>
</dbReference>
<protein>
    <submittedName>
        <fullName evidence="1">Uncharacterized protein</fullName>
    </submittedName>
</protein>
<name>A0A5C6TRN0_9SPHN</name>
<dbReference type="AlphaFoldDB" id="A0A5C6TRN0"/>
<reference evidence="1 2" key="1">
    <citation type="journal article" date="2015" name="J. Microbiol.">
        <title>Sphingosinicella ginsenosidimutans sp. nov., with ginsenoside converting activity.</title>
        <authorList>
            <person name="Kim J.K."/>
            <person name="Kang M.S."/>
            <person name="Park S.C."/>
            <person name="Kim K.M."/>
            <person name="Choi K."/>
            <person name="Yoon M.H."/>
            <person name="Im W.T."/>
        </authorList>
    </citation>
    <scope>NUCLEOTIDE SEQUENCE [LARGE SCALE GENOMIC DNA]</scope>
    <source>
        <strain evidence="1 2">BS-11</strain>
    </source>
</reference>